<reference evidence="3" key="1">
    <citation type="submission" date="2022-11" db="UniProtKB">
        <authorList>
            <consortium name="WormBaseParasite"/>
        </authorList>
    </citation>
    <scope>IDENTIFICATION</scope>
</reference>
<proteinExistence type="predicted"/>
<keyword evidence="1" id="KW-1133">Transmembrane helix</keyword>
<keyword evidence="1" id="KW-0812">Transmembrane</keyword>
<organism evidence="2 3">
    <name type="scientific">Ditylenchus dipsaci</name>
    <dbReference type="NCBI Taxonomy" id="166011"/>
    <lineage>
        <taxon>Eukaryota</taxon>
        <taxon>Metazoa</taxon>
        <taxon>Ecdysozoa</taxon>
        <taxon>Nematoda</taxon>
        <taxon>Chromadorea</taxon>
        <taxon>Rhabditida</taxon>
        <taxon>Tylenchina</taxon>
        <taxon>Tylenchomorpha</taxon>
        <taxon>Sphaerularioidea</taxon>
        <taxon>Anguinidae</taxon>
        <taxon>Anguininae</taxon>
        <taxon>Ditylenchus</taxon>
    </lineage>
</organism>
<evidence type="ECO:0000256" key="1">
    <source>
        <dbReference type="SAM" id="Phobius"/>
    </source>
</evidence>
<accession>A0A915DW27</accession>
<keyword evidence="1" id="KW-0472">Membrane</keyword>
<dbReference type="WBParaSite" id="jg23564">
    <property type="protein sequence ID" value="jg23564"/>
    <property type="gene ID" value="jg23564"/>
</dbReference>
<protein>
    <submittedName>
        <fullName evidence="3">Uncharacterized protein</fullName>
    </submittedName>
</protein>
<name>A0A915DW27_9BILA</name>
<evidence type="ECO:0000313" key="3">
    <source>
        <dbReference type="WBParaSite" id="jg23564"/>
    </source>
</evidence>
<dbReference type="Proteomes" id="UP000887574">
    <property type="component" value="Unplaced"/>
</dbReference>
<dbReference type="AlphaFoldDB" id="A0A915DW27"/>
<evidence type="ECO:0000313" key="2">
    <source>
        <dbReference type="Proteomes" id="UP000887574"/>
    </source>
</evidence>
<keyword evidence="2" id="KW-1185">Reference proteome</keyword>
<sequence length="147" mass="16819">MQLLEANKKWSCDGTFNVSLFDQLWIVFVRLAHSYVAVVFCLLNRRLQFSYEFVLKQLLVLRPNLSPTSVAVDFKNLSLMLSSLPEGGNPSLIFHFQQLIIRNVSEKGSKSLHDSNEDFRREVNLGPAFAFVPSHDVVEAFMELRIS</sequence>
<feature type="transmembrane region" description="Helical" evidence="1">
    <location>
        <begin position="24"/>
        <end position="43"/>
    </location>
</feature>